<accession>A0A2L2TH67</accession>
<proteinExistence type="predicted"/>
<evidence type="ECO:0000313" key="3">
    <source>
        <dbReference type="Proteomes" id="UP000245910"/>
    </source>
</evidence>
<dbReference type="AlphaFoldDB" id="A0A2L2TH67"/>
<protein>
    <submittedName>
        <fullName evidence="2">Uncharacterized protein</fullName>
    </submittedName>
</protein>
<name>A0A2L2TH67_9HYPO</name>
<reference evidence="3" key="1">
    <citation type="submission" date="2014-10" db="EMBL/GenBank/DDBJ databases">
        <authorList>
            <person name="King R."/>
        </authorList>
    </citation>
    <scope>NUCLEOTIDE SEQUENCE [LARGE SCALE GENOMIC DNA]</scope>
    <source>
        <strain evidence="3">A3/5</strain>
    </source>
</reference>
<organism evidence="2 3">
    <name type="scientific">Fusarium venenatum</name>
    <dbReference type="NCBI Taxonomy" id="56646"/>
    <lineage>
        <taxon>Eukaryota</taxon>
        <taxon>Fungi</taxon>
        <taxon>Dikarya</taxon>
        <taxon>Ascomycota</taxon>
        <taxon>Pezizomycotina</taxon>
        <taxon>Sordariomycetes</taxon>
        <taxon>Hypocreomycetidae</taxon>
        <taxon>Hypocreales</taxon>
        <taxon>Nectriaceae</taxon>
        <taxon>Fusarium</taxon>
    </lineage>
</organism>
<keyword evidence="3" id="KW-1185">Reference proteome</keyword>
<dbReference type="EMBL" id="LN649230">
    <property type="protein sequence ID" value="CEI62376.1"/>
    <property type="molecule type" value="Genomic_DNA"/>
</dbReference>
<dbReference type="Proteomes" id="UP000245910">
    <property type="component" value="Chromosome II"/>
</dbReference>
<feature type="region of interest" description="Disordered" evidence="1">
    <location>
        <begin position="49"/>
        <end position="82"/>
    </location>
</feature>
<sequence>MQMVTPSAEGMPTGKRSPADAALRTIGPQIACLHTTINSFEEDVRVIDGVGRKKGSKNRPKGDQQAKHKVMKPSRSQNGNQAQLSPQLMAQLEDMAQEQSATNSQAAHQPVLAGMFLQQGALGALPQVHHAYPEAVGNNMYVQNPSYIGQPAPGMVARPSMHDANNWGAVVQPMVNHQVQMTPLQVNVNWNNWHWAGLGQQQEAGLQGMNVAPQQWGHNPYNGAAMGEGGAMLPG</sequence>
<evidence type="ECO:0000313" key="2">
    <source>
        <dbReference type="EMBL" id="CEI62376.1"/>
    </source>
</evidence>
<evidence type="ECO:0000256" key="1">
    <source>
        <dbReference type="SAM" id="MobiDB-lite"/>
    </source>
</evidence>